<gene>
    <name evidence="1" type="ORF">CEXT_509901</name>
</gene>
<sequence>MELLPQSVGNYYLSLPTFLMLHLSMIGSRGPQKSDICSFSELIEAESGQSNCLAFPLLGIPHLLFCINPKDNGTLEEAYMIVNAFIKSSQRNLDGHLTVDVWRQAPSDRQSEVKRQYLGGCQTRRLKTLKP</sequence>
<protein>
    <submittedName>
        <fullName evidence="1">Uncharacterized protein</fullName>
    </submittedName>
</protein>
<dbReference type="EMBL" id="BPLR01020815">
    <property type="protein sequence ID" value="GIX82833.1"/>
    <property type="molecule type" value="Genomic_DNA"/>
</dbReference>
<dbReference type="Proteomes" id="UP001054945">
    <property type="component" value="Unassembled WGS sequence"/>
</dbReference>
<evidence type="ECO:0000313" key="1">
    <source>
        <dbReference type="EMBL" id="GIX82833.1"/>
    </source>
</evidence>
<evidence type="ECO:0000313" key="2">
    <source>
        <dbReference type="Proteomes" id="UP001054945"/>
    </source>
</evidence>
<accession>A0AAV4NG55</accession>
<name>A0AAV4NG55_CAEEX</name>
<proteinExistence type="predicted"/>
<organism evidence="1 2">
    <name type="scientific">Caerostris extrusa</name>
    <name type="common">Bark spider</name>
    <name type="synonym">Caerostris bankana</name>
    <dbReference type="NCBI Taxonomy" id="172846"/>
    <lineage>
        <taxon>Eukaryota</taxon>
        <taxon>Metazoa</taxon>
        <taxon>Ecdysozoa</taxon>
        <taxon>Arthropoda</taxon>
        <taxon>Chelicerata</taxon>
        <taxon>Arachnida</taxon>
        <taxon>Araneae</taxon>
        <taxon>Araneomorphae</taxon>
        <taxon>Entelegynae</taxon>
        <taxon>Araneoidea</taxon>
        <taxon>Araneidae</taxon>
        <taxon>Caerostris</taxon>
    </lineage>
</organism>
<dbReference type="AlphaFoldDB" id="A0AAV4NG55"/>
<reference evidence="1 2" key="1">
    <citation type="submission" date="2021-06" db="EMBL/GenBank/DDBJ databases">
        <title>Caerostris extrusa draft genome.</title>
        <authorList>
            <person name="Kono N."/>
            <person name="Arakawa K."/>
        </authorList>
    </citation>
    <scope>NUCLEOTIDE SEQUENCE [LARGE SCALE GENOMIC DNA]</scope>
</reference>
<comment type="caution">
    <text evidence="1">The sequence shown here is derived from an EMBL/GenBank/DDBJ whole genome shotgun (WGS) entry which is preliminary data.</text>
</comment>
<keyword evidence="2" id="KW-1185">Reference proteome</keyword>